<feature type="domain" description="Glycosyl transferase family 1" evidence="1">
    <location>
        <begin position="172"/>
        <end position="328"/>
    </location>
</feature>
<dbReference type="SUPFAM" id="SSF53756">
    <property type="entry name" value="UDP-Glycosyltransferase/glycogen phosphorylase"/>
    <property type="match status" value="1"/>
</dbReference>
<dbReference type="AlphaFoldDB" id="A0A285NPU0"/>
<dbReference type="EMBL" id="OBEN01000001">
    <property type="protein sequence ID" value="SNZ11550.1"/>
    <property type="molecule type" value="Genomic_DNA"/>
</dbReference>
<dbReference type="PANTHER" id="PTHR12526:SF625">
    <property type="entry name" value="PHOSPHATIDYLINOSITOL GLYCAN-CLASS A"/>
    <property type="match status" value="1"/>
</dbReference>
<gene>
    <name evidence="2" type="ORF">SAMN06265353_0271</name>
</gene>
<dbReference type="CDD" id="cd03801">
    <property type="entry name" value="GT4_PimA-like"/>
    <property type="match status" value="1"/>
</dbReference>
<dbReference type="GO" id="GO:0016757">
    <property type="term" value="F:glycosyltransferase activity"/>
    <property type="evidence" value="ECO:0007669"/>
    <property type="project" value="InterPro"/>
</dbReference>
<dbReference type="RefSeq" id="WP_096600305.1">
    <property type="nucleotide sequence ID" value="NZ_OBEN01000001.1"/>
</dbReference>
<dbReference type="Gene3D" id="3.40.50.2000">
    <property type="entry name" value="Glycogen Phosphorylase B"/>
    <property type="match status" value="2"/>
</dbReference>
<dbReference type="Proteomes" id="UP000218627">
    <property type="component" value="Unassembled WGS sequence"/>
</dbReference>
<dbReference type="PANTHER" id="PTHR12526">
    <property type="entry name" value="GLYCOSYLTRANSFERASE"/>
    <property type="match status" value="1"/>
</dbReference>
<evidence type="ECO:0000313" key="3">
    <source>
        <dbReference type="Proteomes" id="UP000218627"/>
    </source>
</evidence>
<evidence type="ECO:0000313" key="2">
    <source>
        <dbReference type="EMBL" id="SNZ11550.1"/>
    </source>
</evidence>
<keyword evidence="2" id="KW-0808">Transferase</keyword>
<dbReference type="InterPro" id="IPR001296">
    <property type="entry name" value="Glyco_trans_1"/>
</dbReference>
<keyword evidence="3" id="KW-1185">Reference proteome</keyword>
<reference evidence="3" key="1">
    <citation type="submission" date="2017-09" db="EMBL/GenBank/DDBJ databases">
        <authorList>
            <person name="Varghese N."/>
            <person name="Submissions S."/>
        </authorList>
    </citation>
    <scope>NUCLEOTIDE SEQUENCE [LARGE SCALE GENOMIC DNA]</scope>
    <source>
        <strain evidence="3">DSM 2913</strain>
    </source>
</reference>
<dbReference type="OrthoDB" id="9806653at2"/>
<protein>
    <submittedName>
        <fullName evidence="2">Glycosyltransferase involved in cell wall bisynthesis</fullName>
    </submittedName>
</protein>
<dbReference type="Pfam" id="PF00534">
    <property type="entry name" value="Glycos_transf_1"/>
    <property type="match status" value="1"/>
</dbReference>
<accession>A0A285NPU0</accession>
<name>A0A285NPU0_9AQUI</name>
<sequence length="348" mass="40358">MNVLIVENHVPFMEGGAERHAENLKKALTQMGHTVEILRIPFKSYPIENLIKQAFIARIMDLEEVTGRKVDLLITMRFPNYYIDHPNKVVWLIHPYKGAHELWDRPYLDLPRNPSGYAVREFILQMDRKHLKNAKKLFVVSKTMNERIKKYLGLEGEVLYHPPPNTENLHCKEYQNFIFFPSRISPLKRHYLAIEAMKYVRSNIKLVVCGRPDSPWILEEFLQRLRGLEDRVVYLGEVSDEEKIDLYSRCLAVLFPTAEEDYGYVALEAMFSKKAVITCIDSGGPTEFIEDGITGFVVQPTPTDIAQAIDRLAQNPQMAMQMGERAYQKVLSMNLSWKQVVEKILEEL</sequence>
<proteinExistence type="predicted"/>
<organism evidence="2 3">
    <name type="scientific">Hydrogenobacter hydrogenophilus</name>
    <dbReference type="NCBI Taxonomy" id="35835"/>
    <lineage>
        <taxon>Bacteria</taxon>
        <taxon>Pseudomonadati</taxon>
        <taxon>Aquificota</taxon>
        <taxon>Aquificia</taxon>
        <taxon>Aquificales</taxon>
        <taxon>Aquificaceae</taxon>
        <taxon>Hydrogenobacter</taxon>
    </lineage>
</organism>
<evidence type="ECO:0000259" key="1">
    <source>
        <dbReference type="Pfam" id="PF00534"/>
    </source>
</evidence>